<accession>A0A7X0IGT7</accession>
<dbReference type="Proteomes" id="UP000555564">
    <property type="component" value="Unassembled WGS sequence"/>
</dbReference>
<evidence type="ECO:0000256" key="1">
    <source>
        <dbReference type="SAM" id="MobiDB-lite"/>
    </source>
</evidence>
<proteinExistence type="predicted"/>
<feature type="region of interest" description="Disordered" evidence="1">
    <location>
        <begin position="1"/>
        <end position="153"/>
    </location>
</feature>
<feature type="compositionally biased region" description="Pro residues" evidence="1">
    <location>
        <begin position="122"/>
        <end position="136"/>
    </location>
</feature>
<sequence>MSEQEEHDMPSAAHTPDTPEPAEAAGTAGRSWLPWRSPWWPFTGKETSGEPDSAEMAGREDGTGQTTGTGQEAGSAEEKRTGHEDRAGQVGLPEDPGPPSSPDASPESGPGHEDRAGQVGPPEDPGPPPSPDPSPGSGPGRDAPGPEERDADPQEVFARAQAEAAAAFAAVEARAGEWDRLVMVCVDLADRLRVHDAGLFAVLRSGLEEVGVTLAEVDGERFDRKRHRAVGREPTGEPGRHMTVAHTQLCGVTDRDRQVRLPAVVVYVEAGEGNGG</sequence>
<evidence type="ECO:0008006" key="4">
    <source>
        <dbReference type="Google" id="ProtNLM"/>
    </source>
</evidence>
<dbReference type="EMBL" id="JACHIU010000001">
    <property type="protein sequence ID" value="MBB6474960.1"/>
    <property type="molecule type" value="Genomic_DNA"/>
</dbReference>
<evidence type="ECO:0000313" key="3">
    <source>
        <dbReference type="Proteomes" id="UP000555564"/>
    </source>
</evidence>
<evidence type="ECO:0000313" key="2">
    <source>
        <dbReference type="EMBL" id="MBB6474960.1"/>
    </source>
</evidence>
<protein>
    <recommendedName>
        <fullName evidence="4">Nucleotide exchange factor GrpE</fullName>
    </recommendedName>
</protein>
<organism evidence="2 3">
    <name type="scientific">Sphaerisporangium rubeum</name>
    <dbReference type="NCBI Taxonomy" id="321317"/>
    <lineage>
        <taxon>Bacteria</taxon>
        <taxon>Bacillati</taxon>
        <taxon>Actinomycetota</taxon>
        <taxon>Actinomycetes</taxon>
        <taxon>Streptosporangiales</taxon>
        <taxon>Streptosporangiaceae</taxon>
        <taxon>Sphaerisporangium</taxon>
    </lineage>
</organism>
<feature type="compositionally biased region" description="Basic and acidic residues" evidence="1">
    <location>
        <begin position="76"/>
        <end position="87"/>
    </location>
</feature>
<dbReference type="RefSeq" id="WP_184983919.1">
    <property type="nucleotide sequence ID" value="NZ_BAAALO010000002.1"/>
</dbReference>
<name>A0A7X0IGT7_9ACTN</name>
<keyword evidence="3" id="KW-1185">Reference proteome</keyword>
<reference evidence="2 3" key="1">
    <citation type="submission" date="2020-08" db="EMBL/GenBank/DDBJ databases">
        <title>Sequencing the genomes of 1000 actinobacteria strains.</title>
        <authorList>
            <person name="Klenk H.-P."/>
        </authorList>
    </citation>
    <scope>NUCLEOTIDE SEQUENCE [LARGE SCALE GENOMIC DNA]</scope>
    <source>
        <strain evidence="2 3">DSM 44936</strain>
    </source>
</reference>
<feature type="compositionally biased region" description="Low complexity" evidence="1">
    <location>
        <begin position="30"/>
        <end position="41"/>
    </location>
</feature>
<gene>
    <name evidence="2" type="ORF">BJ992_004391</name>
</gene>
<dbReference type="AlphaFoldDB" id="A0A7X0IGT7"/>
<comment type="caution">
    <text evidence="2">The sequence shown here is derived from an EMBL/GenBank/DDBJ whole genome shotgun (WGS) entry which is preliminary data.</text>
</comment>